<feature type="chain" id="PRO_5046169195" description="Aspartyl protease" evidence="1">
    <location>
        <begin position="26"/>
        <end position="306"/>
    </location>
</feature>
<proteinExistence type="predicted"/>
<reference evidence="2 3" key="1">
    <citation type="submission" date="2019-02" db="EMBL/GenBank/DDBJ databases">
        <title>Draft Genome Sequences of Six Type Strains of the Genus Massilia.</title>
        <authorList>
            <person name="Miess H."/>
            <person name="Frediansyhah A."/>
            <person name="Gross H."/>
        </authorList>
    </citation>
    <scope>NUCLEOTIDE SEQUENCE [LARGE SCALE GENOMIC DNA]</scope>
    <source>
        <strain evidence="2 3">DSM 17472</strain>
    </source>
</reference>
<evidence type="ECO:0000256" key="1">
    <source>
        <dbReference type="SAM" id="SignalP"/>
    </source>
</evidence>
<feature type="signal peptide" evidence="1">
    <location>
        <begin position="1"/>
        <end position="25"/>
    </location>
</feature>
<sequence>MKRSRMAVAAQAALLCCAIAMPAAAQPRWQPFTWHVDSFAGGPPERLALFLPATIDGAPCLVQLDTGANGEWMWAGQAAQGEQLPQKTVTIELAGIRKQIQADAQNLRYVNPQVCAIRAVATVGNAFFEHGTLTLDLGKARFAYTSKPLLATDPAAHPLFYARWGQTGGHTLVELHLQGARPSYALLDTGAARFGLAATDAGEWVELTGGAPLAAGGKVRQFGLESWGKQVQCFETSAAHRLTVAGVALEETRVSYCVDQGFRSPVKLAGVLGLRPLGDRVVTLDYLSRRWKLEDGQAAPPDRKQP</sequence>
<evidence type="ECO:0000313" key="3">
    <source>
        <dbReference type="Proteomes" id="UP000292307"/>
    </source>
</evidence>
<protein>
    <recommendedName>
        <fullName evidence="4">Aspartyl protease</fullName>
    </recommendedName>
</protein>
<accession>A0ABX5RVP1</accession>
<gene>
    <name evidence="2" type="ORF">EYF70_14075</name>
</gene>
<evidence type="ECO:0008006" key="4">
    <source>
        <dbReference type="Google" id="ProtNLM"/>
    </source>
</evidence>
<dbReference type="Proteomes" id="UP000292307">
    <property type="component" value="Chromosome"/>
</dbReference>
<keyword evidence="3" id="KW-1185">Reference proteome</keyword>
<organism evidence="2 3">
    <name type="scientific">Pseudoduganella albidiflava</name>
    <dbReference type="NCBI Taxonomy" id="321983"/>
    <lineage>
        <taxon>Bacteria</taxon>
        <taxon>Pseudomonadati</taxon>
        <taxon>Pseudomonadota</taxon>
        <taxon>Betaproteobacteria</taxon>
        <taxon>Burkholderiales</taxon>
        <taxon>Oxalobacteraceae</taxon>
        <taxon>Telluria group</taxon>
        <taxon>Pseudoduganella</taxon>
    </lineage>
</organism>
<evidence type="ECO:0000313" key="2">
    <source>
        <dbReference type="EMBL" id="QBI01853.1"/>
    </source>
</evidence>
<dbReference type="EMBL" id="CP036401">
    <property type="protein sequence ID" value="QBI01853.1"/>
    <property type="molecule type" value="Genomic_DNA"/>
</dbReference>
<name>A0ABX5RVP1_9BURK</name>
<keyword evidence="1" id="KW-0732">Signal</keyword>
<dbReference type="RefSeq" id="WP_131145971.1">
    <property type="nucleotide sequence ID" value="NZ_BMWV01000004.1"/>
</dbReference>